<keyword evidence="3" id="KW-0575">Peroxidase</keyword>
<keyword evidence="2" id="KW-0964">Secreted</keyword>
<evidence type="ECO:0000256" key="2">
    <source>
        <dbReference type="ARBA" id="ARBA00022525"/>
    </source>
</evidence>
<keyword evidence="6" id="KW-0349">Heme</keyword>
<dbReference type="Pfam" id="PF03098">
    <property type="entry name" value="An_peroxidase"/>
    <property type="match status" value="1"/>
</dbReference>
<reference evidence="7" key="1">
    <citation type="submission" date="2020-11" db="EMBL/GenBank/DDBJ databases">
        <authorList>
            <person name="Tran Van P."/>
        </authorList>
    </citation>
    <scope>NUCLEOTIDE SEQUENCE</scope>
</reference>
<dbReference type="GO" id="GO:0004601">
    <property type="term" value="F:peroxidase activity"/>
    <property type="evidence" value="ECO:0007669"/>
    <property type="project" value="UniProtKB-KW"/>
</dbReference>
<dbReference type="PRINTS" id="PR00457">
    <property type="entry name" value="ANPEROXIDASE"/>
</dbReference>
<evidence type="ECO:0000313" key="8">
    <source>
        <dbReference type="Proteomes" id="UP000728032"/>
    </source>
</evidence>
<dbReference type="OrthoDB" id="823504at2759"/>
<comment type="subcellular location">
    <subcellularLocation>
        <location evidence="1">Secreted</location>
    </subcellularLocation>
</comment>
<sequence>MNTCLRDIGQPTGVIVPYRRPRRYRKAAIPVNIDHILLDEAITDGKKTFSKQLSDEKKLIKAGFHQHNDTMESFHQGFFGAPDKHRRDINRNGSLILETSRSMAEKLKLSPDKCHDYLNEYHLNDTSLKEKCVTEPICDPKYKYRTIDGSCNNLRHPLWGRSMSEMSRLLPPYYADGIDTFRQSIDGSDLPGARELSALLTQTGDQEHPILSVLFLQFGQFLGHDTCLAANVRAATGEGLSCCKRTENGQLVEHPACKPILIPPDDHFYSKFNETCLNFVRNTPAATSACTLGPREQPSVLTHFIDGSQIYGSNEGKMKALRSFKDVSIINGKQFLPFDTKNNNGPSVTCRAPEGQHCVYAGDIRSNQQLVLNTLQLIFLREHNRIADILKSLNPRWTDDILFEETRRIIGAQLQWITYNEFLPLAIGRRAMQVFDLSPSPWGYSNKYKDYYNPGIISEFATAAFRWHTLVRSFYHLRDSEGEYTSHLQLRNIFNDVSPLFKAGAVDEVLYGTAVQASQKFDSMFTEELKDQLFRPPNSLFGGDLIADNIQRGRDHGLPPYNKMREICGLPRLTSFDDMDRAFRSGIGSNFAKHYKSVDDIDLFMGGIHEKPAKEGILGPVFACIVAEQFRRLKEGDRFWFENFGFSHSFTEAQIYEIRKVSLTSIICANGDDIQYFQPLALVQPINGLYH</sequence>
<dbReference type="PROSITE" id="PS50292">
    <property type="entry name" value="PEROXIDASE_3"/>
    <property type="match status" value="1"/>
</dbReference>
<dbReference type="SUPFAM" id="SSF48113">
    <property type="entry name" value="Heme-dependent peroxidases"/>
    <property type="match status" value="1"/>
</dbReference>
<dbReference type="GO" id="GO:0005576">
    <property type="term" value="C:extracellular region"/>
    <property type="evidence" value="ECO:0007669"/>
    <property type="project" value="UniProtKB-SubCell"/>
</dbReference>
<dbReference type="PANTHER" id="PTHR11475">
    <property type="entry name" value="OXIDASE/PEROXIDASE"/>
    <property type="match status" value="1"/>
</dbReference>
<keyword evidence="6" id="KW-0479">Metal-binding</keyword>
<evidence type="ECO:0000313" key="7">
    <source>
        <dbReference type="EMBL" id="CAD7640896.1"/>
    </source>
</evidence>
<accession>A0A7R9LI72</accession>
<evidence type="ECO:0008006" key="9">
    <source>
        <dbReference type="Google" id="ProtNLM"/>
    </source>
</evidence>
<dbReference type="EMBL" id="CAJPVJ010000715">
    <property type="protein sequence ID" value="CAG2163231.1"/>
    <property type="molecule type" value="Genomic_DNA"/>
</dbReference>
<keyword evidence="5" id="KW-0325">Glycoprotein</keyword>
<dbReference type="Gene3D" id="1.10.640.10">
    <property type="entry name" value="Haem peroxidase domain superfamily, animal type"/>
    <property type="match status" value="1"/>
</dbReference>
<feature type="binding site" description="axial binding residue" evidence="6">
    <location>
        <position position="468"/>
    </location>
    <ligand>
        <name>heme b</name>
        <dbReference type="ChEBI" id="CHEBI:60344"/>
    </ligand>
    <ligandPart>
        <name>Fe</name>
        <dbReference type="ChEBI" id="CHEBI:18248"/>
    </ligandPart>
</feature>
<evidence type="ECO:0000256" key="1">
    <source>
        <dbReference type="ARBA" id="ARBA00004613"/>
    </source>
</evidence>
<dbReference type="GO" id="GO:0046872">
    <property type="term" value="F:metal ion binding"/>
    <property type="evidence" value="ECO:0007669"/>
    <property type="project" value="UniProtKB-KW"/>
</dbReference>
<keyword evidence="6" id="KW-0408">Iron</keyword>
<evidence type="ECO:0000256" key="5">
    <source>
        <dbReference type="ARBA" id="ARBA00023180"/>
    </source>
</evidence>
<gene>
    <name evidence="7" type="ORF">ONB1V03_LOCUS2815</name>
</gene>
<dbReference type="InterPro" id="IPR019791">
    <property type="entry name" value="Haem_peroxidase_animal"/>
</dbReference>
<dbReference type="CDD" id="cd09823">
    <property type="entry name" value="peroxinectin_like"/>
    <property type="match status" value="1"/>
</dbReference>
<protein>
    <recommendedName>
        <fullName evidence="9">Peroxidase</fullName>
    </recommendedName>
</protein>
<keyword evidence="4" id="KW-0732">Signal</keyword>
<dbReference type="InterPro" id="IPR037120">
    <property type="entry name" value="Haem_peroxidase_sf_animal"/>
</dbReference>
<evidence type="ECO:0000256" key="4">
    <source>
        <dbReference type="ARBA" id="ARBA00022729"/>
    </source>
</evidence>
<dbReference type="GO" id="GO:0006979">
    <property type="term" value="P:response to oxidative stress"/>
    <property type="evidence" value="ECO:0007669"/>
    <property type="project" value="InterPro"/>
</dbReference>
<organism evidence="7">
    <name type="scientific">Oppiella nova</name>
    <dbReference type="NCBI Taxonomy" id="334625"/>
    <lineage>
        <taxon>Eukaryota</taxon>
        <taxon>Metazoa</taxon>
        <taxon>Ecdysozoa</taxon>
        <taxon>Arthropoda</taxon>
        <taxon>Chelicerata</taxon>
        <taxon>Arachnida</taxon>
        <taxon>Acari</taxon>
        <taxon>Acariformes</taxon>
        <taxon>Sarcoptiformes</taxon>
        <taxon>Oribatida</taxon>
        <taxon>Brachypylina</taxon>
        <taxon>Oppioidea</taxon>
        <taxon>Oppiidae</taxon>
        <taxon>Oppiella</taxon>
    </lineage>
</organism>
<dbReference type="FunFam" id="1.10.640.10:FF:000003">
    <property type="entry name" value="chorion peroxidase"/>
    <property type="match status" value="1"/>
</dbReference>
<dbReference type="AlphaFoldDB" id="A0A7R9LI72"/>
<dbReference type="EMBL" id="OC915540">
    <property type="protein sequence ID" value="CAD7640896.1"/>
    <property type="molecule type" value="Genomic_DNA"/>
</dbReference>
<dbReference type="Proteomes" id="UP000728032">
    <property type="component" value="Unassembled WGS sequence"/>
</dbReference>
<keyword evidence="3" id="KW-0560">Oxidoreductase</keyword>
<proteinExistence type="predicted"/>
<keyword evidence="8" id="KW-1185">Reference proteome</keyword>
<evidence type="ECO:0000256" key="3">
    <source>
        <dbReference type="ARBA" id="ARBA00022559"/>
    </source>
</evidence>
<name>A0A7R9LI72_9ACAR</name>
<evidence type="ECO:0000256" key="6">
    <source>
        <dbReference type="PIRSR" id="PIRSR619791-2"/>
    </source>
</evidence>
<dbReference type="PANTHER" id="PTHR11475:SF4">
    <property type="entry name" value="CHORION PEROXIDASE"/>
    <property type="match status" value="1"/>
</dbReference>
<dbReference type="GO" id="GO:0020037">
    <property type="term" value="F:heme binding"/>
    <property type="evidence" value="ECO:0007669"/>
    <property type="project" value="InterPro"/>
</dbReference>
<dbReference type="InterPro" id="IPR010255">
    <property type="entry name" value="Haem_peroxidase_sf"/>
</dbReference>